<feature type="transmembrane region" description="Helical" evidence="6">
    <location>
        <begin position="102"/>
        <end position="124"/>
    </location>
</feature>
<feature type="transmembrane region" description="Helical" evidence="6">
    <location>
        <begin position="187"/>
        <end position="215"/>
    </location>
</feature>
<comment type="subcellular location">
    <subcellularLocation>
        <location evidence="1">Cell membrane</location>
        <topology evidence="1">Multi-pass membrane protein</topology>
    </subcellularLocation>
</comment>
<keyword evidence="3 6" id="KW-0812">Transmembrane</keyword>
<dbReference type="Proteomes" id="UP000293852">
    <property type="component" value="Unassembled WGS sequence"/>
</dbReference>
<dbReference type="PANTHER" id="PTHR30213:SF1">
    <property type="entry name" value="INNER MEMBRANE PROTEIN YHJD"/>
    <property type="match status" value="1"/>
</dbReference>
<feature type="transmembrane region" description="Helical" evidence="6">
    <location>
        <begin position="222"/>
        <end position="240"/>
    </location>
</feature>
<keyword evidence="4 6" id="KW-1133">Transmembrane helix</keyword>
<feature type="transmembrane region" description="Helical" evidence="6">
    <location>
        <begin position="37"/>
        <end position="56"/>
    </location>
</feature>
<protein>
    <submittedName>
        <fullName evidence="7">Membrane protein</fullName>
    </submittedName>
</protein>
<evidence type="ECO:0000256" key="5">
    <source>
        <dbReference type="ARBA" id="ARBA00023136"/>
    </source>
</evidence>
<evidence type="ECO:0000313" key="8">
    <source>
        <dbReference type="Proteomes" id="UP000293852"/>
    </source>
</evidence>
<feature type="transmembrane region" description="Helical" evidence="6">
    <location>
        <begin position="252"/>
        <end position="271"/>
    </location>
</feature>
<evidence type="ECO:0000313" key="7">
    <source>
        <dbReference type="EMBL" id="RZS61744.1"/>
    </source>
</evidence>
<gene>
    <name evidence="7" type="ORF">EV386_2055</name>
</gene>
<keyword evidence="8" id="KW-1185">Reference proteome</keyword>
<feature type="transmembrane region" description="Helical" evidence="6">
    <location>
        <begin position="145"/>
        <end position="167"/>
    </location>
</feature>
<organism evidence="7 8">
    <name type="scientific">Xylanimonas ulmi</name>
    <dbReference type="NCBI Taxonomy" id="228973"/>
    <lineage>
        <taxon>Bacteria</taxon>
        <taxon>Bacillati</taxon>
        <taxon>Actinomycetota</taxon>
        <taxon>Actinomycetes</taxon>
        <taxon>Micrococcales</taxon>
        <taxon>Promicromonosporaceae</taxon>
        <taxon>Xylanimonas</taxon>
    </lineage>
</organism>
<evidence type="ECO:0000256" key="2">
    <source>
        <dbReference type="ARBA" id="ARBA00022475"/>
    </source>
</evidence>
<accession>A0A4Q7M2P2</accession>
<keyword evidence="5 6" id="KW-0472">Membrane</keyword>
<name>A0A4Q7M2P2_9MICO</name>
<dbReference type="InterPro" id="IPR017039">
    <property type="entry name" value="Virul_fac_BrkB"/>
</dbReference>
<dbReference type="EMBL" id="SGWX01000001">
    <property type="protein sequence ID" value="RZS61744.1"/>
    <property type="molecule type" value="Genomic_DNA"/>
</dbReference>
<evidence type="ECO:0000256" key="6">
    <source>
        <dbReference type="SAM" id="Phobius"/>
    </source>
</evidence>
<proteinExistence type="predicted"/>
<dbReference type="GO" id="GO:0005886">
    <property type="term" value="C:plasma membrane"/>
    <property type="evidence" value="ECO:0007669"/>
    <property type="project" value="UniProtKB-SubCell"/>
</dbReference>
<dbReference type="Pfam" id="PF03631">
    <property type="entry name" value="Virul_fac_BrkB"/>
    <property type="match status" value="1"/>
</dbReference>
<evidence type="ECO:0000256" key="4">
    <source>
        <dbReference type="ARBA" id="ARBA00022989"/>
    </source>
</evidence>
<evidence type="ECO:0000256" key="1">
    <source>
        <dbReference type="ARBA" id="ARBA00004651"/>
    </source>
</evidence>
<dbReference type="AlphaFoldDB" id="A0A4Q7M2P2"/>
<dbReference type="RefSeq" id="WP_242607908.1">
    <property type="nucleotide sequence ID" value="NZ_SGWX01000001.1"/>
</dbReference>
<comment type="caution">
    <text evidence="7">The sequence shown here is derived from an EMBL/GenBank/DDBJ whole genome shotgun (WGS) entry which is preliminary data.</text>
</comment>
<sequence>MLPAAVTRAVDWWKSSRPGRSLAWYGARNGAQLCGGVAYSALFSLFAALTIGWSVFSASLGSNAQWRGAVLDQMDTWVPGLVGTGPGDLVSPDDLILHGGSAWTTVVAAVVLLLSALGVMGALRTSVRAVFDIPPTQGNAVVARLWQLVGFVLLGVGVLVSAAASIAAHSVGEVVESLLGGSEAAAWVVRVGGAAVGIVLDALVVAGIVVLLGGARPGRRDLVLGCLAVGAVAGALRWAGTSLVVGSAGRNALLAPFAAIVTILVLVNFLARMLLLVCAWMHDPPRLDADAG</sequence>
<evidence type="ECO:0000256" key="3">
    <source>
        <dbReference type="ARBA" id="ARBA00022692"/>
    </source>
</evidence>
<keyword evidence="2" id="KW-1003">Cell membrane</keyword>
<reference evidence="7 8" key="1">
    <citation type="submission" date="2019-02" db="EMBL/GenBank/DDBJ databases">
        <title>Sequencing the genomes of 1000 actinobacteria strains.</title>
        <authorList>
            <person name="Klenk H.-P."/>
        </authorList>
    </citation>
    <scope>NUCLEOTIDE SEQUENCE [LARGE SCALE GENOMIC DNA]</scope>
    <source>
        <strain evidence="7 8">DSM 16932</strain>
    </source>
</reference>
<dbReference type="PANTHER" id="PTHR30213">
    <property type="entry name" value="INNER MEMBRANE PROTEIN YHJD"/>
    <property type="match status" value="1"/>
</dbReference>